<dbReference type="Pfam" id="PF00096">
    <property type="entry name" value="zf-C2H2"/>
    <property type="match status" value="2"/>
</dbReference>
<keyword evidence="12" id="KW-1185">Reference proteome</keyword>
<dbReference type="PROSITE" id="PS51112">
    <property type="entry name" value="AMMECR1"/>
    <property type="match status" value="1"/>
</dbReference>
<evidence type="ECO:0000256" key="2">
    <source>
        <dbReference type="ARBA" id="ARBA00022723"/>
    </source>
</evidence>
<feature type="region of interest" description="Disordered" evidence="8">
    <location>
        <begin position="248"/>
        <end position="272"/>
    </location>
</feature>
<gene>
    <name evidence="11" type="ORF">QTO34_009842</name>
</gene>
<reference evidence="11" key="1">
    <citation type="submission" date="2023-06" db="EMBL/GenBank/DDBJ databases">
        <title>Reference genome for the Northern bat (Eptesicus nilssonii), a most northern bat species.</title>
        <authorList>
            <person name="Laine V.N."/>
            <person name="Pulliainen A.T."/>
            <person name="Lilley T.M."/>
        </authorList>
    </citation>
    <scope>NUCLEOTIDE SEQUENCE</scope>
    <source>
        <strain evidence="11">BLF_Eptnil</strain>
        <tissue evidence="11">Kidney</tissue>
    </source>
</reference>
<feature type="compositionally biased region" description="Polar residues" evidence="8">
    <location>
        <begin position="248"/>
        <end position="258"/>
    </location>
</feature>
<evidence type="ECO:0000259" key="10">
    <source>
        <dbReference type="PROSITE" id="PS51112"/>
    </source>
</evidence>
<dbReference type="FunFam" id="3.30.160.60:FF:002343">
    <property type="entry name" value="Zinc finger protein 33A"/>
    <property type="match status" value="1"/>
</dbReference>
<dbReference type="Gene3D" id="3.30.1490.150">
    <property type="entry name" value="Hypothetical protein ph0010, domain 2"/>
    <property type="match status" value="1"/>
</dbReference>
<sequence length="381" mass="42598">MEVGVRMIRTPRRDGWQQRSGERVRLNSGPGNSPVTRMNPESGALSPPPRPNGTAGATKNQVVTAEMCCYCFDVLCCHLHGFPQPRPPGFTDEPIRSLAQGVHADQCPGGPPVPPLTPEELPPLSCSVSLLTNFEEARGYLDWEVGVHGILIEFIHENGVRGAATYLPEVAEEQDWDQIQTIDALLRKGGFQAPITSEFRETLRLTRYRSEKLRRYVAFDSTVSRMALFVPRPSTVTAPDTRLHDQSCHSVGASNTVEPTGHPVGKESRRQTPYGCQDCSKRFSYQSQLDLHRRTHTGERPFQCRYCPKRLIQASALHVHHWIHTGLRPYQCPQCDGAFRQLGTFQRHQRTCQGAPRRLQVPADPGGKDGSPLVQKWPMSP</sequence>
<dbReference type="InterPro" id="IPR036071">
    <property type="entry name" value="AMMECR1_dom_sf"/>
</dbReference>
<dbReference type="GO" id="GO:0008270">
    <property type="term" value="F:zinc ion binding"/>
    <property type="evidence" value="ECO:0007669"/>
    <property type="project" value="UniProtKB-KW"/>
</dbReference>
<proteinExistence type="predicted"/>
<dbReference type="AlphaFoldDB" id="A0AA40HF96"/>
<accession>A0AA40HF96</accession>
<evidence type="ECO:0000256" key="4">
    <source>
        <dbReference type="ARBA" id="ARBA00022771"/>
    </source>
</evidence>
<dbReference type="Gene3D" id="3.30.160.60">
    <property type="entry name" value="Classic Zinc Finger"/>
    <property type="match status" value="3"/>
</dbReference>
<dbReference type="Pfam" id="PF01871">
    <property type="entry name" value="AMMECR1"/>
    <property type="match status" value="1"/>
</dbReference>
<dbReference type="FunFam" id="3.30.160.60:FF:000478">
    <property type="entry name" value="Zinc finger protein 133"/>
    <property type="match status" value="1"/>
</dbReference>
<evidence type="ECO:0000256" key="5">
    <source>
        <dbReference type="ARBA" id="ARBA00022833"/>
    </source>
</evidence>
<dbReference type="GO" id="GO:0043565">
    <property type="term" value="F:sequence-specific DNA binding"/>
    <property type="evidence" value="ECO:0007669"/>
    <property type="project" value="UniProtKB-ARBA"/>
</dbReference>
<dbReference type="PANTHER" id="PTHR13016">
    <property type="entry name" value="AMMECR1 HOMOLOG"/>
    <property type="match status" value="1"/>
</dbReference>
<feature type="domain" description="C2H2-type" evidence="9">
    <location>
        <begin position="330"/>
        <end position="357"/>
    </location>
</feature>
<keyword evidence="4 7" id="KW-0863">Zinc-finger</keyword>
<feature type="compositionally biased region" description="Basic and acidic residues" evidence="8">
    <location>
        <begin position="11"/>
        <end position="25"/>
    </location>
</feature>
<keyword evidence="3" id="KW-0677">Repeat</keyword>
<dbReference type="InterPro" id="IPR023473">
    <property type="entry name" value="AMMECR1"/>
</dbReference>
<feature type="domain" description="AMMECR1" evidence="10">
    <location>
        <begin position="56"/>
        <end position="224"/>
    </location>
</feature>
<feature type="domain" description="C2H2-type" evidence="9">
    <location>
        <begin position="302"/>
        <end position="329"/>
    </location>
</feature>
<evidence type="ECO:0000256" key="7">
    <source>
        <dbReference type="PROSITE-ProRule" id="PRU00042"/>
    </source>
</evidence>
<dbReference type="FunFam" id="3.30.160.60:FF:001732">
    <property type="entry name" value="Zgc:162936"/>
    <property type="match status" value="1"/>
</dbReference>
<evidence type="ECO:0000256" key="1">
    <source>
        <dbReference type="ARBA" id="ARBA00004123"/>
    </source>
</evidence>
<dbReference type="EMBL" id="JAULJE010000021">
    <property type="protein sequence ID" value="KAK1329660.1"/>
    <property type="molecule type" value="Genomic_DNA"/>
</dbReference>
<dbReference type="PANTHER" id="PTHR13016:SF1">
    <property type="entry name" value="AMMECR1-LIKE PROTEIN"/>
    <property type="match status" value="1"/>
</dbReference>
<feature type="region of interest" description="Disordered" evidence="8">
    <location>
        <begin position="1"/>
        <end position="57"/>
    </location>
</feature>
<dbReference type="SUPFAM" id="SSF143447">
    <property type="entry name" value="AMMECR1-like"/>
    <property type="match status" value="1"/>
</dbReference>
<dbReference type="InterPro" id="IPR002733">
    <property type="entry name" value="AMMECR1_domain"/>
</dbReference>
<dbReference type="InterPro" id="IPR036236">
    <property type="entry name" value="Znf_C2H2_sf"/>
</dbReference>
<keyword evidence="2" id="KW-0479">Metal-binding</keyword>
<dbReference type="PROSITE" id="PS00028">
    <property type="entry name" value="ZINC_FINGER_C2H2_1"/>
    <property type="match status" value="2"/>
</dbReference>
<comment type="caution">
    <text evidence="11">The sequence shown here is derived from an EMBL/GenBank/DDBJ whole genome shotgun (WGS) entry which is preliminary data.</text>
</comment>
<dbReference type="PROSITE" id="PS50157">
    <property type="entry name" value="ZINC_FINGER_C2H2_2"/>
    <property type="match status" value="3"/>
</dbReference>
<dbReference type="SUPFAM" id="SSF57667">
    <property type="entry name" value="beta-beta-alpha zinc fingers"/>
    <property type="match status" value="2"/>
</dbReference>
<dbReference type="Proteomes" id="UP001177744">
    <property type="component" value="Unassembled WGS sequence"/>
</dbReference>
<comment type="subcellular location">
    <subcellularLocation>
        <location evidence="1">Nucleus</location>
    </subcellularLocation>
</comment>
<evidence type="ECO:0000259" key="9">
    <source>
        <dbReference type="PROSITE" id="PS50157"/>
    </source>
</evidence>
<dbReference type="GO" id="GO:0005634">
    <property type="term" value="C:nucleus"/>
    <property type="evidence" value="ECO:0007669"/>
    <property type="project" value="UniProtKB-SubCell"/>
</dbReference>
<dbReference type="GO" id="GO:0045893">
    <property type="term" value="P:positive regulation of DNA-templated transcription"/>
    <property type="evidence" value="ECO:0007669"/>
    <property type="project" value="UniProtKB-ARBA"/>
</dbReference>
<evidence type="ECO:0000256" key="3">
    <source>
        <dbReference type="ARBA" id="ARBA00022737"/>
    </source>
</evidence>
<protein>
    <submittedName>
        <fullName evidence="11">Uncharacterized protein</fullName>
    </submittedName>
</protein>
<organism evidence="11 12">
    <name type="scientific">Cnephaeus nilssonii</name>
    <name type="common">Northern bat</name>
    <name type="synonym">Eptesicus nilssonii</name>
    <dbReference type="NCBI Taxonomy" id="3371016"/>
    <lineage>
        <taxon>Eukaryota</taxon>
        <taxon>Metazoa</taxon>
        <taxon>Chordata</taxon>
        <taxon>Craniata</taxon>
        <taxon>Vertebrata</taxon>
        <taxon>Euteleostomi</taxon>
        <taxon>Mammalia</taxon>
        <taxon>Eutheria</taxon>
        <taxon>Laurasiatheria</taxon>
        <taxon>Chiroptera</taxon>
        <taxon>Yangochiroptera</taxon>
        <taxon>Vespertilionidae</taxon>
        <taxon>Cnephaeus</taxon>
    </lineage>
</organism>
<evidence type="ECO:0000256" key="6">
    <source>
        <dbReference type="ARBA" id="ARBA00023242"/>
    </source>
</evidence>
<evidence type="ECO:0000313" key="12">
    <source>
        <dbReference type="Proteomes" id="UP001177744"/>
    </source>
</evidence>
<feature type="region of interest" description="Disordered" evidence="8">
    <location>
        <begin position="351"/>
        <end position="381"/>
    </location>
</feature>
<dbReference type="InterPro" id="IPR013087">
    <property type="entry name" value="Znf_C2H2_type"/>
</dbReference>
<evidence type="ECO:0000256" key="8">
    <source>
        <dbReference type="SAM" id="MobiDB-lite"/>
    </source>
</evidence>
<name>A0AA40HF96_CNENI</name>
<keyword evidence="6" id="KW-0539">Nucleus</keyword>
<dbReference type="SMART" id="SM00355">
    <property type="entry name" value="ZnF_C2H2"/>
    <property type="match status" value="3"/>
</dbReference>
<dbReference type="GO" id="GO:0005694">
    <property type="term" value="C:chromosome"/>
    <property type="evidence" value="ECO:0007669"/>
    <property type="project" value="UniProtKB-ARBA"/>
</dbReference>
<keyword evidence="5" id="KW-0862">Zinc</keyword>
<feature type="domain" description="C2H2-type" evidence="9">
    <location>
        <begin position="274"/>
        <end position="301"/>
    </location>
</feature>
<evidence type="ECO:0000313" key="11">
    <source>
        <dbReference type="EMBL" id="KAK1329660.1"/>
    </source>
</evidence>